<organism evidence="3 4">
    <name type="scientific">Thalassovita mediterranea</name>
    <dbReference type="NCBI Taxonomy" id="340021"/>
    <lineage>
        <taxon>Bacteria</taxon>
        <taxon>Pseudomonadati</taxon>
        <taxon>Pseudomonadota</taxon>
        <taxon>Alphaproteobacteria</taxon>
        <taxon>Rhodobacterales</taxon>
        <taxon>Roseobacteraceae</taxon>
        <taxon>Thalassovita</taxon>
    </lineage>
</organism>
<evidence type="ECO:0000256" key="1">
    <source>
        <dbReference type="SAM" id="Coils"/>
    </source>
</evidence>
<gene>
    <name evidence="3" type="ORF">TM5383_00586</name>
</gene>
<evidence type="ECO:0000256" key="2">
    <source>
        <dbReference type="SAM" id="MobiDB-lite"/>
    </source>
</evidence>
<dbReference type="Proteomes" id="UP000051681">
    <property type="component" value="Unassembled WGS sequence"/>
</dbReference>
<keyword evidence="1" id="KW-0175">Coiled coil</keyword>
<feature type="region of interest" description="Disordered" evidence="2">
    <location>
        <begin position="74"/>
        <end position="102"/>
    </location>
</feature>
<accession>A0A0P1H8Y8</accession>
<dbReference type="EMBL" id="CYSF01000003">
    <property type="protein sequence ID" value="CUH83398.1"/>
    <property type="molecule type" value="Genomic_DNA"/>
</dbReference>
<feature type="coiled-coil region" evidence="1">
    <location>
        <begin position="139"/>
        <end position="166"/>
    </location>
</feature>
<feature type="region of interest" description="Disordered" evidence="2">
    <location>
        <begin position="167"/>
        <end position="196"/>
    </location>
</feature>
<name>A0A0P1H8Y8_9RHOB</name>
<proteinExistence type="predicted"/>
<evidence type="ECO:0000313" key="3">
    <source>
        <dbReference type="EMBL" id="CUH83398.1"/>
    </source>
</evidence>
<sequence>MSKSITIRAADSAQAMDEVARRLGPDALILSSSRKDGQFEIVAMIEGERDTADADKPALADRLKKALKASPFAVSQGTAPVEEKEAAAPVQKPADVAANSPVGMTSSATFEALLKRRLEEDGVAAELSPDAAAVKAITERAAAKKAASAAERLEKAKDEAAQKSAAKYSAKAGVKPAPKAAEEVAPKTTAQHSKAAVQPRLSGVVAAEATKAKPVSAAPVPDDGLEYAPRVVGLGGFDIPTPVLPQNVVSALCEDLRHFDRSGHLIGLTQAIVSSLLPERATDPLGVSRFFVAGPDMRQKALVAMRVAIRKLDAGEAKPSFYVMGQEARADAAFLASKAELLGLNVMLVDEKVGRLLPEPGEGAQIVILPDNPEIARGYADEFIAEGGDGLFVLPSVFSRDLAANMLTPWAGCDVQIFMAANAYAPVSAPLLACLLQFNKQVAWTSDGEDVLDNLTQADEVIVSDWMRAWVRDQMEAEPVTPAEAAFAAKAAEMHGSAALPVQ</sequence>
<keyword evidence="4" id="KW-1185">Reference proteome</keyword>
<protein>
    <submittedName>
        <fullName evidence="3">Uncharacterized protein</fullName>
    </submittedName>
</protein>
<feature type="compositionally biased region" description="Low complexity" evidence="2">
    <location>
        <begin position="167"/>
        <end position="179"/>
    </location>
</feature>
<reference evidence="3 4" key="1">
    <citation type="submission" date="2015-09" db="EMBL/GenBank/DDBJ databases">
        <authorList>
            <consortium name="Swine Surveillance"/>
        </authorList>
    </citation>
    <scope>NUCLEOTIDE SEQUENCE [LARGE SCALE GENOMIC DNA]</scope>
    <source>
        <strain evidence="3 4">CECT 8383</strain>
    </source>
</reference>
<evidence type="ECO:0000313" key="4">
    <source>
        <dbReference type="Proteomes" id="UP000051681"/>
    </source>
</evidence>
<dbReference type="OrthoDB" id="7322951at2"/>
<dbReference type="STRING" id="340021.TM5383_00586"/>
<dbReference type="AlphaFoldDB" id="A0A0P1H8Y8"/>
<dbReference type="RefSeq" id="WP_058317552.1">
    <property type="nucleotide sequence ID" value="NZ_CYSF01000003.1"/>
</dbReference>